<organism evidence="7 8">
    <name type="scientific">Candidatus Kaiserbacteria bacterium CG_4_9_14_0_2_um_filter_41_32</name>
    <dbReference type="NCBI Taxonomy" id="1974601"/>
    <lineage>
        <taxon>Bacteria</taxon>
        <taxon>Candidatus Kaiseribacteriota</taxon>
    </lineage>
</organism>
<dbReference type="EMBL" id="PFRD01000092">
    <property type="protein sequence ID" value="PJC56019.1"/>
    <property type="molecule type" value="Genomic_DNA"/>
</dbReference>
<gene>
    <name evidence="7" type="ORF">CO026_02585</name>
</gene>
<dbReference type="PANTHER" id="PTHR22594:SF34">
    <property type="entry name" value="ASPARAGINE--TRNA LIGASE, MITOCHONDRIAL-RELATED"/>
    <property type="match status" value="1"/>
</dbReference>
<reference evidence="8" key="1">
    <citation type="submission" date="2017-09" db="EMBL/GenBank/DDBJ databases">
        <title>Depth-based differentiation of microbial function through sediment-hosted aquifers and enrichment of novel symbionts in the deep terrestrial subsurface.</title>
        <authorList>
            <person name="Probst A.J."/>
            <person name="Ladd B."/>
            <person name="Jarett J.K."/>
            <person name="Geller-Mcgrath D.E."/>
            <person name="Sieber C.M.K."/>
            <person name="Emerson J.B."/>
            <person name="Anantharaman K."/>
            <person name="Thomas B.C."/>
            <person name="Malmstrom R."/>
            <person name="Stieglmeier M."/>
            <person name="Klingl A."/>
            <person name="Woyke T."/>
            <person name="Ryan C.M."/>
            <person name="Banfield J.F."/>
        </authorList>
    </citation>
    <scope>NUCLEOTIDE SEQUENCE [LARGE SCALE GENOMIC DNA]</scope>
</reference>
<keyword evidence="2" id="KW-0547">Nucleotide-binding</keyword>
<evidence type="ECO:0000256" key="1">
    <source>
        <dbReference type="ARBA" id="ARBA00022598"/>
    </source>
</evidence>
<dbReference type="InterPro" id="IPR004364">
    <property type="entry name" value="Aa-tRNA-synt_II"/>
</dbReference>
<dbReference type="Pfam" id="PF00152">
    <property type="entry name" value="tRNA-synt_2"/>
    <property type="match status" value="1"/>
</dbReference>
<keyword evidence="4" id="KW-0648">Protein biosynthesis</keyword>
<evidence type="ECO:0000256" key="2">
    <source>
        <dbReference type="ARBA" id="ARBA00022741"/>
    </source>
</evidence>
<keyword evidence="5" id="KW-0030">Aminoacyl-tRNA synthetase</keyword>
<sequence length="374" mass="41965">MDMENSISERILRLANVDANEFVKTNGQNNLWPPLYNAESYVGDVVRDKYFAALAVVRHYVKLTSDAYWSGVGAFNVDLFMLTPSASSPMGPGSDSEVISIQFGKYHTNLTDSSQFGFEPLMFHLDKTYCYLPSMRGENPDARHLNQFFHCEAEIVGTLDELLPSVDGYVQALARIFVALTPIIELMSIDFSKTEQALQNIINAKSFNKKTFDEVYPWLLENSAFHSVNDFGRSITNNGEVALARAMGNGLPMWLSNYDRDTVAFYQKPNPGNTNSVINADLLFAPIIEGGFGGEIAGSGQRQDNSEEITESLKRQAIDGKPYEWYVNLRKQPNYKITSGFGLGIERFIAWALGYSDIKDVIHYPRLKNIKTLP</sequence>
<dbReference type="AlphaFoldDB" id="A0A2M8FEF3"/>
<dbReference type="SUPFAM" id="SSF55681">
    <property type="entry name" value="Class II aaRS and biotin synthetases"/>
    <property type="match status" value="1"/>
</dbReference>
<evidence type="ECO:0000259" key="6">
    <source>
        <dbReference type="PROSITE" id="PS50862"/>
    </source>
</evidence>
<evidence type="ECO:0000256" key="5">
    <source>
        <dbReference type="ARBA" id="ARBA00023146"/>
    </source>
</evidence>
<protein>
    <recommendedName>
        <fullName evidence="6">Aminoacyl-transfer RNA synthetases class-II family profile domain-containing protein</fullName>
    </recommendedName>
</protein>
<feature type="domain" description="Aminoacyl-transfer RNA synthetases class-II family profile" evidence="6">
    <location>
        <begin position="133"/>
        <end position="374"/>
    </location>
</feature>
<evidence type="ECO:0000313" key="7">
    <source>
        <dbReference type="EMBL" id="PJC56019.1"/>
    </source>
</evidence>
<dbReference type="InterPro" id="IPR006195">
    <property type="entry name" value="aa-tRNA-synth_II"/>
</dbReference>
<dbReference type="PANTHER" id="PTHR22594">
    <property type="entry name" value="ASPARTYL/LYSYL-TRNA SYNTHETASE"/>
    <property type="match status" value="1"/>
</dbReference>
<evidence type="ECO:0000256" key="4">
    <source>
        <dbReference type="ARBA" id="ARBA00022917"/>
    </source>
</evidence>
<comment type="caution">
    <text evidence="7">The sequence shown here is derived from an EMBL/GenBank/DDBJ whole genome shotgun (WGS) entry which is preliminary data.</text>
</comment>
<evidence type="ECO:0000256" key="3">
    <source>
        <dbReference type="ARBA" id="ARBA00022840"/>
    </source>
</evidence>
<proteinExistence type="predicted"/>
<keyword evidence="3" id="KW-0067">ATP-binding</keyword>
<name>A0A2M8FEF3_9BACT</name>
<dbReference type="GO" id="GO:0005524">
    <property type="term" value="F:ATP binding"/>
    <property type="evidence" value="ECO:0007669"/>
    <property type="project" value="UniProtKB-KW"/>
</dbReference>
<accession>A0A2M8FEF3</accession>
<dbReference type="GO" id="GO:0006421">
    <property type="term" value="P:asparaginyl-tRNA aminoacylation"/>
    <property type="evidence" value="ECO:0007669"/>
    <property type="project" value="TreeGrafter"/>
</dbReference>
<dbReference type="Gene3D" id="3.30.930.10">
    <property type="entry name" value="Bira Bifunctional Protein, Domain 2"/>
    <property type="match status" value="1"/>
</dbReference>
<dbReference type="GO" id="GO:0004816">
    <property type="term" value="F:asparagine-tRNA ligase activity"/>
    <property type="evidence" value="ECO:0007669"/>
    <property type="project" value="TreeGrafter"/>
</dbReference>
<dbReference type="Proteomes" id="UP000230391">
    <property type="component" value="Unassembled WGS sequence"/>
</dbReference>
<dbReference type="PROSITE" id="PS50862">
    <property type="entry name" value="AA_TRNA_LIGASE_II"/>
    <property type="match status" value="1"/>
</dbReference>
<dbReference type="InterPro" id="IPR045864">
    <property type="entry name" value="aa-tRNA-synth_II/BPL/LPL"/>
</dbReference>
<evidence type="ECO:0000313" key="8">
    <source>
        <dbReference type="Proteomes" id="UP000230391"/>
    </source>
</evidence>
<keyword evidence="1" id="KW-0436">Ligase</keyword>